<evidence type="ECO:0000256" key="2">
    <source>
        <dbReference type="ARBA" id="ARBA00022468"/>
    </source>
</evidence>
<organism evidence="7 8">
    <name type="scientific">Polysphondylium violaceum</name>
    <dbReference type="NCBI Taxonomy" id="133409"/>
    <lineage>
        <taxon>Eukaryota</taxon>
        <taxon>Amoebozoa</taxon>
        <taxon>Evosea</taxon>
        <taxon>Eumycetozoa</taxon>
        <taxon>Dictyostelia</taxon>
        <taxon>Dictyosteliales</taxon>
        <taxon>Dictyosteliaceae</taxon>
        <taxon>Polysphondylium</taxon>
    </lineage>
</organism>
<dbReference type="SMART" id="SM00324">
    <property type="entry name" value="RhoGAP"/>
    <property type="match status" value="1"/>
</dbReference>
<dbReference type="CDD" id="cd00159">
    <property type="entry name" value="RhoGAP"/>
    <property type="match status" value="1"/>
</dbReference>
<comment type="subcellular location">
    <subcellularLocation>
        <location evidence="1">Cytoplasm</location>
    </subcellularLocation>
</comment>
<reference evidence="7" key="1">
    <citation type="submission" date="2020-01" db="EMBL/GenBank/DDBJ databases">
        <title>Development of genomics and gene disruption for Polysphondylium violaceum indicates a role for the polyketide synthase stlB in stalk morphogenesis.</title>
        <authorList>
            <person name="Narita B."/>
            <person name="Kawabe Y."/>
            <person name="Kin K."/>
            <person name="Saito T."/>
            <person name="Gibbs R."/>
            <person name="Kuspa A."/>
            <person name="Muzny D."/>
            <person name="Queller D."/>
            <person name="Richards S."/>
            <person name="Strassman J."/>
            <person name="Sucgang R."/>
            <person name="Worley K."/>
            <person name="Schaap P."/>
        </authorList>
    </citation>
    <scope>NUCLEOTIDE SEQUENCE</scope>
    <source>
        <strain evidence="7">QSvi11</strain>
    </source>
</reference>
<proteinExistence type="predicted"/>
<dbReference type="PANTHER" id="PTHR23176:SF122">
    <property type="entry name" value="RHO GTPASE-ACTIVATING PROTEIN GACC-RELATED"/>
    <property type="match status" value="1"/>
</dbReference>
<dbReference type="OrthoDB" id="185175at2759"/>
<feature type="compositionally biased region" description="Polar residues" evidence="5">
    <location>
        <begin position="292"/>
        <end position="327"/>
    </location>
</feature>
<evidence type="ECO:0000256" key="3">
    <source>
        <dbReference type="ARBA" id="ARBA00022490"/>
    </source>
</evidence>
<dbReference type="InterPro" id="IPR008936">
    <property type="entry name" value="Rho_GTPase_activation_prot"/>
</dbReference>
<dbReference type="InterPro" id="IPR000198">
    <property type="entry name" value="RhoGAP_dom"/>
</dbReference>
<evidence type="ECO:0000313" key="8">
    <source>
        <dbReference type="Proteomes" id="UP000695562"/>
    </source>
</evidence>
<feature type="region of interest" description="Disordered" evidence="5">
    <location>
        <begin position="235"/>
        <end position="463"/>
    </location>
</feature>
<evidence type="ECO:0000256" key="5">
    <source>
        <dbReference type="SAM" id="MobiDB-lite"/>
    </source>
</evidence>
<dbReference type="SUPFAM" id="SSF48350">
    <property type="entry name" value="GTPase activation domain, GAP"/>
    <property type="match status" value="1"/>
</dbReference>
<dbReference type="Proteomes" id="UP000695562">
    <property type="component" value="Unassembled WGS sequence"/>
</dbReference>
<dbReference type="GO" id="GO:0005737">
    <property type="term" value="C:cytoplasm"/>
    <property type="evidence" value="ECO:0007669"/>
    <property type="project" value="UniProtKB-SubCell"/>
</dbReference>
<feature type="compositionally biased region" description="Pro residues" evidence="5">
    <location>
        <begin position="398"/>
        <end position="412"/>
    </location>
</feature>
<evidence type="ECO:0000256" key="4">
    <source>
        <dbReference type="ARBA" id="ARBA00037092"/>
    </source>
</evidence>
<feature type="compositionally biased region" description="Pro residues" evidence="5">
    <location>
        <begin position="431"/>
        <end position="445"/>
    </location>
</feature>
<dbReference type="Gene3D" id="1.10.555.10">
    <property type="entry name" value="Rho GTPase activation protein"/>
    <property type="match status" value="1"/>
</dbReference>
<accession>A0A8J4PW83</accession>
<dbReference type="InterPro" id="IPR050729">
    <property type="entry name" value="Rho-GAP"/>
</dbReference>
<feature type="compositionally biased region" description="Polar residues" evidence="5">
    <location>
        <begin position="263"/>
        <end position="278"/>
    </location>
</feature>
<feature type="compositionally biased region" description="Low complexity" evidence="5">
    <location>
        <begin position="343"/>
        <end position="382"/>
    </location>
</feature>
<evidence type="ECO:0000256" key="1">
    <source>
        <dbReference type="ARBA" id="ARBA00004496"/>
    </source>
</evidence>
<dbReference type="GO" id="GO:0007165">
    <property type="term" value="P:signal transduction"/>
    <property type="evidence" value="ECO:0007669"/>
    <property type="project" value="InterPro"/>
</dbReference>
<feature type="compositionally biased region" description="Basic and acidic residues" evidence="5">
    <location>
        <begin position="7"/>
        <end position="20"/>
    </location>
</feature>
<feature type="domain" description="Rho-GAP" evidence="6">
    <location>
        <begin position="40"/>
        <end position="225"/>
    </location>
</feature>
<dbReference type="AlphaFoldDB" id="A0A8J4PW83"/>
<dbReference type="Pfam" id="PF00620">
    <property type="entry name" value="RhoGAP"/>
    <property type="match status" value="1"/>
</dbReference>
<comment type="function">
    <text evidence="4">Rho GTPase-activating protein involved in the signal transduction pathway.</text>
</comment>
<feature type="compositionally biased region" description="Low complexity" evidence="5">
    <location>
        <begin position="420"/>
        <end position="430"/>
    </location>
</feature>
<name>A0A8J4PW83_9MYCE</name>
<dbReference type="PANTHER" id="PTHR23176">
    <property type="entry name" value="RHO/RAC/CDC GTPASE-ACTIVATING PROTEIN"/>
    <property type="match status" value="1"/>
</dbReference>
<sequence length="463" mass="50874">MKFGKKKDKDQQESSDKKDTSSNGSNLISPRKGKVFGNALPLFDDNIPDIIIQTTEYLEHFGLDTPGIFRESGSLQQIQNYKSLYDQEKPVNFTPYEPHVVASLLKCYLRELRDPLLTFEHYDMFIACESINDEKVKVEVIKKVLKCLPAPNIRVMKFICNFLLKVVAHSEQNKMTPDTLSIVFLPTILRPKAETDQEILQYTVEDSKSTKTLMSSILLNYDEIFEDPSLLAPKSRQTRAQTEFVSPSSSASSNTSHFLKQPISASAQPQQTHQQHLISPSSSPSPSPIGTAYSSPSFMNSNASNYSSSEGIANESPYTSPKQQPIQTTTTTTTANTLPPIPLDLSLVGGDSSSNPSGPLTPCSTTTLPPTTPTSASTILTPRTPNQDISIPRLTTLPPLPPLPTLPPPPPDTTVRALVSPRSLPQLPQLPSKPPTLVPPKPIPKIPNMMDTETRQRSNTTVV</sequence>
<dbReference type="PROSITE" id="PS50238">
    <property type="entry name" value="RHOGAP"/>
    <property type="match status" value="1"/>
</dbReference>
<comment type="caution">
    <text evidence="7">The sequence shown here is derived from an EMBL/GenBank/DDBJ whole genome shotgun (WGS) entry which is preliminary data.</text>
</comment>
<protein>
    <recommendedName>
        <fullName evidence="6">Rho-GAP domain-containing protein</fullName>
    </recommendedName>
</protein>
<evidence type="ECO:0000313" key="7">
    <source>
        <dbReference type="EMBL" id="KAF2074052.1"/>
    </source>
</evidence>
<dbReference type="GO" id="GO:0005096">
    <property type="term" value="F:GTPase activator activity"/>
    <property type="evidence" value="ECO:0007669"/>
    <property type="project" value="UniProtKB-KW"/>
</dbReference>
<keyword evidence="3" id="KW-0963">Cytoplasm</keyword>
<feature type="region of interest" description="Disordered" evidence="5">
    <location>
        <begin position="1"/>
        <end position="30"/>
    </location>
</feature>
<feature type="compositionally biased region" description="Low complexity" evidence="5">
    <location>
        <begin position="246"/>
        <end position="256"/>
    </location>
</feature>
<gene>
    <name evidence="7" type="ORF">CYY_004621</name>
</gene>
<keyword evidence="8" id="KW-1185">Reference proteome</keyword>
<dbReference type="EMBL" id="AJWJ01000167">
    <property type="protein sequence ID" value="KAF2074052.1"/>
    <property type="molecule type" value="Genomic_DNA"/>
</dbReference>
<keyword evidence="2" id="KW-0343">GTPase activation</keyword>
<evidence type="ECO:0000259" key="6">
    <source>
        <dbReference type="PROSITE" id="PS50238"/>
    </source>
</evidence>